<dbReference type="SMART" id="SM00529">
    <property type="entry name" value="HTH_DTXR"/>
    <property type="match status" value="1"/>
</dbReference>
<evidence type="ECO:0000259" key="5">
    <source>
        <dbReference type="PROSITE" id="PS50944"/>
    </source>
</evidence>
<dbReference type="AlphaFoldDB" id="A0A1H8AID7"/>
<dbReference type="RefSeq" id="WP_092752816.1">
    <property type="nucleotide sequence ID" value="NZ_FOCG01000001.1"/>
</dbReference>
<reference evidence="6 7" key="1">
    <citation type="submission" date="2016-10" db="EMBL/GenBank/DDBJ databases">
        <authorList>
            <person name="de Groot N.N."/>
        </authorList>
    </citation>
    <scope>NUCLEOTIDE SEQUENCE [LARGE SCALE GENOMIC DNA]</scope>
    <source>
        <strain evidence="6 7">CGMCC 1.5070</strain>
    </source>
</reference>
<gene>
    <name evidence="6" type="ORF">SAMN05216180_1300</name>
</gene>
<protein>
    <submittedName>
        <fullName evidence="6">Iron (Metal) dependent repressor, DtxR family</fullName>
    </submittedName>
</protein>
<feature type="domain" description="HTH dtxR-type" evidence="5">
    <location>
        <begin position="1"/>
        <end position="65"/>
    </location>
</feature>
<dbReference type="OrthoDB" id="9794394at2"/>
<sequence length="127" mass="14363">MSVIREAGEDYLEAILQIEKINECVRSVDVANRLGVSRPSVNKAIGILREAGMVEQQPYGDIKLTEMGRERAEAVSRRHALIKRFLVEALQVEEMVAEQDACKMEHAISAQTMARWAEFVAKYLEDN</sequence>
<evidence type="ECO:0000313" key="6">
    <source>
        <dbReference type="EMBL" id="SEM69287.1"/>
    </source>
</evidence>
<keyword evidence="7" id="KW-1185">Reference proteome</keyword>
<dbReference type="InterPro" id="IPR036388">
    <property type="entry name" value="WH-like_DNA-bd_sf"/>
</dbReference>
<dbReference type="SUPFAM" id="SSF47979">
    <property type="entry name" value="Iron-dependent repressor protein, dimerization domain"/>
    <property type="match status" value="1"/>
</dbReference>
<organism evidence="6 7">
    <name type="scientific">Hydrogenoanaerobacterium saccharovorans</name>
    <dbReference type="NCBI Taxonomy" id="474960"/>
    <lineage>
        <taxon>Bacteria</taxon>
        <taxon>Bacillati</taxon>
        <taxon>Bacillota</taxon>
        <taxon>Clostridia</taxon>
        <taxon>Eubacteriales</taxon>
        <taxon>Oscillospiraceae</taxon>
        <taxon>Hydrogenoanaerobacterium</taxon>
    </lineage>
</organism>
<dbReference type="Pfam" id="PF02742">
    <property type="entry name" value="Fe_dep_repr_C"/>
    <property type="match status" value="1"/>
</dbReference>
<dbReference type="GO" id="GO:0046914">
    <property type="term" value="F:transition metal ion binding"/>
    <property type="evidence" value="ECO:0007669"/>
    <property type="project" value="InterPro"/>
</dbReference>
<keyword evidence="4" id="KW-0804">Transcription</keyword>
<proteinExistence type="inferred from homology"/>
<evidence type="ECO:0000313" key="7">
    <source>
        <dbReference type="Proteomes" id="UP000199158"/>
    </source>
</evidence>
<dbReference type="InterPro" id="IPR036421">
    <property type="entry name" value="Fe_dep_repressor_sf"/>
</dbReference>
<dbReference type="Gene3D" id="1.10.60.10">
    <property type="entry name" value="Iron dependent repressor, metal binding and dimerisation domain"/>
    <property type="match status" value="1"/>
</dbReference>
<dbReference type="InterPro" id="IPR022687">
    <property type="entry name" value="HTH_DTXR"/>
</dbReference>
<dbReference type="SUPFAM" id="SSF46785">
    <property type="entry name" value="Winged helix' DNA-binding domain"/>
    <property type="match status" value="1"/>
</dbReference>
<dbReference type="PROSITE" id="PS50944">
    <property type="entry name" value="HTH_DTXR"/>
    <property type="match status" value="1"/>
</dbReference>
<dbReference type="GO" id="GO:0003700">
    <property type="term" value="F:DNA-binding transcription factor activity"/>
    <property type="evidence" value="ECO:0007669"/>
    <property type="project" value="InterPro"/>
</dbReference>
<dbReference type="PANTHER" id="PTHR33238:SF7">
    <property type="entry name" value="IRON-DEPENDENT TRANSCRIPTIONAL REGULATOR"/>
    <property type="match status" value="1"/>
</dbReference>
<dbReference type="EMBL" id="FOCG01000001">
    <property type="protein sequence ID" value="SEM69287.1"/>
    <property type="molecule type" value="Genomic_DNA"/>
</dbReference>
<dbReference type="PANTHER" id="PTHR33238">
    <property type="entry name" value="IRON (METAL) DEPENDENT REPRESSOR, DTXR FAMILY"/>
    <property type="match status" value="1"/>
</dbReference>
<dbReference type="GO" id="GO:0003677">
    <property type="term" value="F:DNA binding"/>
    <property type="evidence" value="ECO:0007669"/>
    <property type="project" value="UniProtKB-KW"/>
</dbReference>
<dbReference type="Proteomes" id="UP000199158">
    <property type="component" value="Unassembled WGS sequence"/>
</dbReference>
<evidence type="ECO:0000256" key="3">
    <source>
        <dbReference type="ARBA" id="ARBA00023125"/>
    </source>
</evidence>
<dbReference type="Pfam" id="PF01325">
    <property type="entry name" value="Fe_dep_repress"/>
    <property type="match status" value="1"/>
</dbReference>
<dbReference type="STRING" id="474960.SAMN05216180_1300"/>
<evidence type="ECO:0000256" key="4">
    <source>
        <dbReference type="ARBA" id="ARBA00023163"/>
    </source>
</evidence>
<evidence type="ECO:0000256" key="2">
    <source>
        <dbReference type="ARBA" id="ARBA00023015"/>
    </source>
</evidence>
<dbReference type="InterPro" id="IPR050536">
    <property type="entry name" value="DtxR_MntR_Metal-Reg"/>
</dbReference>
<dbReference type="Gene3D" id="1.10.10.10">
    <property type="entry name" value="Winged helix-like DNA-binding domain superfamily/Winged helix DNA-binding domain"/>
    <property type="match status" value="1"/>
</dbReference>
<dbReference type="InterPro" id="IPR022689">
    <property type="entry name" value="Iron_dep_repressor"/>
</dbReference>
<comment type="similarity">
    <text evidence="1">Belongs to the DtxR/MntR family.</text>
</comment>
<name>A0A1H8AID7_9FIRM</name>
<keyword evidence="2" id="KW-0805">Transcription regulation</keyword>
<dbReference type="InterPro" id="IPR001367">
    <property type="entry name" value="Fe_dep_repressor"/>
</dbReference>
<dbReference type="GO" id="GO:0046983">
    <property type="term" value="F:protein dimerization activity"/>
    <property type="evidence" value="ECO:0007669"/>
    <property type="project" value="InterPro"/>
</dbReference>
<dbReference type="InterPro" id="IPR036390">
    <property type="entry name" value="WH_DNA-bd_sf"/>
</dbReference>
<accession>A0A1H8AID7</accession>
<evidence type="ECO:0000256" key="1">
    <source>
        <dbReference type="ARBA" id="ARBA00007871"/>
    </source>
</evidence>
<keyword evidence="3" id="KW-0238">DNA-binding</keyword>